<evidence type="ECO:0000313" key="2">
    <source>
        <dbReference type="Proteomes" id="UP000187209"/>
    </source>
</evidence>
<dbReference type="AlphaFoldDB" id="A0A1R2D416"/>
<evidence type="ECO:0000313" key="1">
    <source>
        <dbReference type="EMBL" id="OMJ95956.1"/>
    </source>
</evidence>
<comment type="caution">
    <text evidence="1">The sequence shown here is derived from an EMBL/GenBank/DDBJ whole genome shotgun (WGS) entry which is preliminary data.</text>
</comment>
<accession>A0A1R2D416</accession>
<gene>
    <name evidence="1" type="ORF">SteCoe_510</name>
</gene>
<dbReference type="Proteomes" id="UP000187209">
    <property type="component" value="Unassembled WGS sequence"/>
</dbReference>
<proteinExistence type="predicted"/>
<name>A0A1R2D416_9CILI</name>
<organism evidence="1 2">
    <name type="scientific">Stentor coeruleus</name>
    <dbReference type="NCBI Taxonomy" id="5963"/>
    <lineage>
        <taxon>Eukaryota</taxon>
        <taxon>Sar</taxon>
        <taxon>Alveolata</taxon>
        <taxon>Ciliophora</taxon>
        <taxon>Postciliodesmatophora</taxon>
        <taxon>Heterotrichea</taxon>
        <taxon>Heterotrichida</taxon>
        <taxon>Stentoridae</taxon>
        <taxon>Stentor</taxon>
    </lineage>
</organism>
<sequence>MICQMCNSFFDEKTFCCIYCFNIQIIPSCPNCQTLIKNILLNKIEVCPNIHMCLEPLAEITLDDINTFIFNKDVKNSQSDDNFIYESGFTTTVISKNFNEVSLSLSDFEFTIGREIIIPFNYYTENDDYNELFETKDSENMSDYDFEDLINTSVSQTKTIE</sequence>
<reference evidence="1 2" key="1">
    <citation type="submission" date="2016-11" db="EMBL/GenBank/DDBJ databases">
        <title>The macronuclear genome of Stentor coeruleus: a giant cell with tiny introns.</title>
        <authorList>
            <person name="Slabodnick M."/>
            <person name="Ruby J.G."/>
            <person name="Reiff S.B."/>
            <person name="Swart E.C."/>
            <person name="Gosai S."/>
            <person name="Prabakaran S."/>
            <person name="Witkowska E."/>
            <person name="Larue G.E."/>
            <person name="Fisher S."/>
            <person name="Freeman R.M."/>
            <person name="Gunawardena J."/>
            <person name="Chu W."/>
            <person name="Stover N.A."/>
            <person name="Gregory B.D."/>
            <person name="Nowacki M."/>
            <person name="Derisi J."/>
            <person name="Roy S.W."/>
            <person name="Marshall W.F."/>
            <person name="Sood P."/>
        </authorList>
    </citation>
    <scope>NUCLEOTIDE SEQUENCE [LARGE SCALE GENOMIC DNA]</scope>
    <source>
        <strain evidence="1">WM001</strain>
    </source>
</reference>
<keyword evidence="2" id="KW-1185">Reference proteome</keyword>
<dbReference type="EMBL" id="MPUH01000005">
    <property type="protein sequence ID" value="OMJ95956.1"/>
    <property type="molecule type" value="Genomic_DNA"/>
</dbReference>
<protein>
    <submittedName>
        <fullName evidence="1">Uncharacterized protein</fullName>
    </submittedName>
</protein>